<sequence length="196" mass="22114">MQKILITTLLSIVMSSALLSAPTPTSPKKQTKWGLYVDAKEANSMKKADPDNVLFIDVRDPVEIMFVGFTDVVDYNIPFMTTNTNEWHSKKPVFKLEKNKYFEEDIANALKMKGMSKDTPILIMCRSGGTRGAPATKLLEGHGYSKVYVVTDGFEGSKTKTGDKKGFRLENGWKNSGLPWSNKLNKEKMYFTNFKH</sequence>
<protein>
    <submittedName>
        <fullName evidence="3">Sulfurtransferase</fullName>
    </submittedName>
</protein>
<name>A0A1P8KLE3_9BACT</name>
<dbReference type="PROSITE" id="PS50206">
    <property type="entry name" value="RHODANESE_3"/>
    <property type="match status" value="1"/>
</dbReference>
<dbReference type="AlphaFoldDB" id="A0A1P8KLE3"/>
<gene>
    <name evidence="3" type="ORF">LPB137_05670</name>
</gene>
<dbReference type="Gene3D" id="3.40.250.10">
    <property type="entry name" value="Rhodanese-like domain"/>
    <property type="match status" value="1"/>
</dbReference>
<evidence type="ECO:0000259" key="2">
    <source>
        <dbReference type="PROSITE" id="PS50206"/>
    </source>
</evidence>
<evidence type="ECO:0000313" key="4">
    <source>
        <dbReference type="Proteomes" id="UP000186074"/>
    </source>
</evidence>
<dbReference type="InterPro" id="IPR036873">
    <property type="entry name" value="Rhodanese-like_dom_sf"/>
</dbReference>
<evidence type="ECO:0000313" key="3">
    <source>
        <dbReference type="EMBL" id="APW65369.1"/>
    </source>
</evidence>
<reference evidence="3 4" key="1">
    <citation type="submission" date="2017-01" db="EMBL/GenBank/DDBJ databases">
        <title>Genome sequencing of Arcobacter sp. LPB0137.</title>
        <authorList>
            <person name="Lee G.-W."/>
            <person name="Yi H."/>
        </authorList>
    </citation>
    <scope>NUCLEOTIDE SEQUENCE [LARGE SCALE GENOMIC DNA]</scope>
    <source>
        <strain evidence="3 4">LPB0137</strain>
    </source>
</reference>
<dbReference type="STRING" id="1850254.LPB137_05670"/>
<evidence type="ECO:0000256" key="1">
    <source>
        <dbReference type="SAM" id="SignalP"/>
    </source>
</evidence>
<dbReference type="SMART" id="SM00450">
    <property type="entry name" value="RHOD"/>
    <property type="match status" value="1"/>
</dbReference>
<dbReference type="RefSeq" id="WP_076085567.1">
    <property type="nucleotide sequence ID" value="NZ_CP019070.1"/>
</dbReference>
<keyword evidence="3" id="KW-0808">Transferase</keyword>
<accession>A0A1P8KLE3</accession>
<dbReference type="Pfam" id="PF00581">
    <property type="entry name" value="Rhodanese"/>
    <property type="match status" value="1"/>
</dbReference>
<dbReference type="GO" id="GO:0016740">
    <property type="term" value="F:transferase activity"/>
    <property type="evidence" value="ECO:0007669"/>
    <property type="project" value="UniProtKB-KW"/>
</dbReference>
<dbReference type="SUPFAM" id="SSF52821">
    <property type="entry name" value="Rhodanese/Cell cycle control phosphatase"/>
    <property type="match status" value="1"/>
</dbReference>
<dbReference type="KEGG" id="alp:LPB137_05670"/>
<dbReference type="EMBL" id="CP019070">
    <property type="protein sequence ID" value="APW65369.1"/>
    <property type="molecule type" value="Genomic_DNA"/>
</dbReference>
<feature type="domain" description="Rhodanese" evidence="2">
    <location>
        <begin position="49"/>
        <end position="166"/>
    </location>
</feature>
<feature type="chain" id="PRO_5012207733" evidence="1">
    <location>
        <begin position="21"/>
        <end position="196"/>
    </location>
</feature>
<keyword evidence="1" id="KW-0732">Signal</keyword>
<organism evidence="3 4">
    <name type="scientific">Poseidonibacter parvus</name>
    <dbReference type="NCBI Taxonomy" id="1850254"/>
    <lineage>
        <taxon>Bacteria</taxon>
        <taxon>Pseudomonadati</taxon>
        <taxon>Campylobacterota</taxon>
        <taxon>Epsilonproteobacteria</taxon>
        <taxon>Campylobacterales</taxon>
        <taxon>Arcobacteraceae</taxon>
        <taxon>Poseidonibacter</taxon>
    </lineage>
</organism>
<dbReference type="Proteomes" id="UP000186074">
    <property type="component" value="Chromosome"/>
</dbReference>
<feature type="signal peptide" evidence="1">
    <location>
        <begin position="1"/>
        <end position="20"/>
    </location>
</feature>
<dbReference type="InterPro" id="IPR001763">
    <property type="entry name" value="Rhodanese-like_dom"/>
</dbReference>
<dbReference type="OrthoDB" id="7835227at2"/>
<proteinExistence type="predicted"/>
<keyword evidence="4" id="KW-1185">Reference proteome</keyword>